<proteinExistence type="predicted"/>
<dbReference type="Pfam" id="PF05043">
    <property type="entry name" value="Mga"/>
    <property type="match status" value="1"/>
</dbReference>
<feature type="domain" description="Mga helix-turn-helix" evidence="1">
    <location>
        <begin position="80"/>
        <end position="162"/>
    </location>
</feature>
<reference evidence="2" key="1">
    <citation type="submission" date="2017-05" db="EMBL/GenBank/DDBJ databases">
        <authorList>
            <consortium name="The Broad Institute Genomics Platform"/>
            <consortium name="The Broad Institute Genomic Center for Infectious Diseases"/>
            <person name="Earl A."/>
            <person name="Manson A."/>
            <person name="Schwartman J."/>
            <person name="Gilmore M."/>
            <person name="Abouelleil A."/>
            <person name="Cao P."/>
            <person name="Chapman S."/>
            <person name="Cusick C."/>
            <person name="Shea T."/>
            <person name="Young S."/>
            <person name="Neafsey D."/>
            <person name="Nusbaum C."/>
            <person name="Birren B."/>
        </authorList>
    </citation>
    <scope>NUCLEOTIDE SEQUENCE</scope>
    <source>
        <strain evidence="2">9E7_DIV0242</strain>
    </source>
</reference>
<evidence type="ECO:0000313" key="3">
    <source>
        <dbReference type="Proteomes" id="UP000195141"/>
    </source>
</evidence>
<gene>
    <name evidence="2" type="ORF">A5888_001862</name>
</gene>
<evidence type="ECO:0000313" key="2">
    <source>
        <dbReference type="EMBL" id="WYJ90134.1"/>
    </source>
</evidence>
<organism evidence="2 3">
    <name type="scientific">Candidatus Enterococcus clewellii</name>
    <dbReference type="NCBI Taxonomy" id="1834193"/>
    <lineage>
        <taxon>Bacteria</taxon>
        <taxon>Bacillati</taxon>
        <taxon>Bacillota</taxon>
        <taxon>Bacilli</taxon>
        <taxon>Lactobacillales</taxon>
        <taxon>Enterococcaceae</taxon>
        <taxon>Enterococcus</taxon>
    </lineage>
</organism>
<accession>A0AAQ3XZE4</accession>
<dbReference type="Proteomes" id="UP000195141">
    <property type="component" value="Chromosome"/>
</dbReference>
<keyword evidence="3" id="KW-1185">Reference proteome</keyword>
<dbReference type="InterPro" id="IPR007737">
    <property type="entry name" value="Mga_HTH"/>
</dbReference>
<reference evidence="2" key="2">
    <citation type="submission" date="2024-03" db="EMBL/GenBank/DDBJ databases">
        <title>The Genome Sequence of Enterococcus sp. DIV0242b.</title>
        <authorList>
            <consortium name="The Broad Institute Genomics Platform"/>
            <consortium name="The Broad Institute Microbial Omics Core"/>
            <consortium name="The Broad Institute Genomic Center for Infectious Diseases"/>
            <person name="Earl A."/>
            <person name="Manson A."/>
            <person name="Gilmore M."/>
            <person name="Schwartman J."/>
            <person name="Shea T."/>
            <person name="Abouelleil A."/>
            <person name="Cao P."/>
            <person name="Chapman S."/>
            <person name="Cusick C."/>
            <person name="Young S."/>
            <person name="Neafsey D."/>
            <person name="Nusbaum C."/>
            <person name="Birren B."/>
        </authorList>
    </citation>
    <scope>NUCLEOTIDE SEQUENCE</scope>
    <source>
        <strain evidence="2">9E7_DIV0242</strain>
    </source>
</reference>
<dbReference type="AlphaFoldDB" id="A0AAQ3XZE4"/>
<evidence type="ECO:0000259" key="1">
    <source>
        <dbReference type="Pfam" id="PF05043"/>
    </source>
</evidence>
<dbReference type="RefSeq" id="WP_339102045.1">
    <property type="nucleotide sequence ID" value="NZ_CP147247.1"/>
</dbReference>
<dbReference type="EMBL" id="CP147247">
    <property type="protein sequence ID" value="WYJ90134.1"/>
    <property type="molecule type" value="Genomic_DNA"/>
</dbReference>
<sequence>MLIEKRDEEKLKLLYLLWKYNNYEEVPLQNFAYELSIDKRSLRRRLEELLADLETVDNNYGSILVSDASLKISFSNVFDENKLIALYSERSVLFNLALSILMNDFESVETFAKRNFISSVTLYRKLPVLKEELDRLGLRLDLRTTEKILGNERQIRLFYFYLLIGISDYLDIFSNKDEFVENSFHPFFKLWLLITHFRLANNYVISTYDDIDSISTFLISLDQFQASYLPELDSFLSPYQLDNFNKSREIHSMYIFISHISLIYLSQDELSTIHLNRDKRNYTNLLEVRTIIWIENFCDYFHFYLSDYQFAFMFYLILQTQITEYYLVTIDTEWFYGHSYKFSSYNGIGVLNDKLDAFFDHLKKVGWFVTNSTSYSVLGYKEKLFSIIPELLQPVNVTILSRYDYSHRYFIKNMLLSISTVKIVFSDAITADTQFVIHDYPLQFNHSIKSIRIRIHPFPSEIDYIKRALEDEYYNQL</sequence>
<name>A0AAQ3XZE4_9ENTE</name>
<protein>
    <recommendedName>
        <fullName evidence="1">Mga helix-turn-helix domain-containing protein</fullName>
    </recommendedName>
</protein>